<dbReference type="AlphaFoldDB" id="I3C415"/>
<protein>
    <recommendedName>
        <fullName evidence="3">DUF4837 domain-containing protein</fullName>
    </recommendedName>
</protein>
<evidence type="ECO:0000313" key="1">
    <source>
        <dbReference type="EMBL" id="EIJ38358.1"/>
    </source>
</evidence>
<dbReference type="InterPro" id="IPR032286">
    <property type="entry name" value="DUF4837"/>
</dbReference>
<dbReference type="Pfam" id="PF16125">
    <property type="entry name" value="DUF4837"/>
    <property type="match status" value="1"/>
</dbReference>
<sequence length="335" mass="38086">MMKKILMGIMVFLLILSCKEDKKEKFLPNSVGAINTLSIVIDNDMWNGRVGDSIRKYYADEVLGLPVVEPLFTIHQIPFEVFSGATRNSRNVLVVKKDTAEVAGLRTDLYAKPQKVGIIKAPTEDEIIQKIAETAPQIINAFKKNDILESQERFTRSLNRETALSEELGVSLTMPSIYKIAKQEGNFFWIERQIRKGTMNILVYEMPLNSIPDDSTRVDAIIKMRDSIGEKYIPGRREGMYMITEKAYAPYVFDAEIAGRKAIETKGMWEVKNFAMAGPFINYIVTDKPNNRLLVLEGFTFAPSTNKRDYMFELEAVLKTLKFTSPKKDLAIKSE</sequence>
<reference evidence="1 2" key="1">
    <citation type="submission" date="2012-02" db="EMBL/GenBank/DDBJ databases">
        <title>Improved High-Quality Draft genome of Joostella marina DSM 19592.</title>
        <authorList>
            <consortium name="US DOE Joint Genome Institute (JGI-PGF)"/>
            <person name="Lucas S."/>
            <person name="Copeland A."/>
            <person name="Lapidus A."/>
            <person name="Bruce D."/>
            <person name="Goodwin L."/>
            <person name="Pitluck S."/>
            <person name="Peters L."/>
            <person name="Chertkov O."/>
            <person name="Ovchinnikova G."/>
            <person name="Kyrpides N."/>
            <person name="Mavromatis K."/>
            <person name="Detter J.C."/>
            <person name="Han C."/>
            <person name="Land M."/>
            <person name="Hauser L."/>
            <person name="Markowitz V."/>
            <person name="Cheng J.-F."/>
            <person name="Hugenholtz P."/>
            <person name="Woyke T."/>
            <person name="Wu D."/>
            <person name="Tindall B."/>
            <person name="Brambilla E."/>
            <person name="Klenk H.-P."/>
            <person name="Eisen J.A."/>
        </authorList>
    </citation>
    <scope>NUCLEOTIDE SEQUENCE [LARGE SCALE GENOMIC DNA]</scope>
    <source>
        <strain evidence="1 2">DSM 19592</strain>
    </source>
</reference>
<dbReference type="PROSITE" id="PS51257">
    <property type="entry name" value="PROKAR_LIPOPROTEIN"/>
    <property type="match status" value="1"/>
</dbReference>
<proteinExistence type="predicted"/>
<dbReference type="eggNOG" id="COG0322">
    <property type="taxonomic scope" value="Bacteria"/>
</dbReference>
<evidence type="ECO:0008006" key="3">
    <source>
        <dbReference type="Google" id="ProtNLM"/>
    </source>
</evidence>
<accession>I3C415</accession>
<keyword evidence="2" id="KW-1185">Reference proteome</keyword>
<dbReference type="STRING" id="926559.JoomaDRAFT_1342"/>
<dbReference type="HOGENOM" id="CLU_064059_0_0_10"/>
<dbReference type="Proteomes" id="UP000004690">
    <property type="component" value="Unassembled WGS sequence"/>
</dbReference>
<gene>
    <name evidence="1" type="ORF">JoomaDRAFT_1342</name>
</gene>
<name>I3C415_9FLAO</name>
<dbReference type="EMBL" id="JH651379">
    <property type="protein sequence ID" value="EIJ38358.1"/>
    <property type="molecule type" value="Genomic_DNA"/>
</dbReference>
<evidence type="ECO:0000313" key="2">
    <source>
        <dbReference type="Proteomes" id="UP000004690"/>
    </source>
</evidence>
<dbReference type="RefSeq" id="WP_008611527.1">
    <property type="nucleotide sequence ID" value="NZ_JH651379.1"/>
</dbReference>
<organism evidence="1 2">
    <name type="scientific">Galbibacter orientalis DSM 19592</name>
    <dbReference type="NCBI Taxonomy" id="926559"/>
    <lineage>
        <taxon>Bacteria</taxon>
        <taxon>Pseudomonadati</taxon>
        <taxon>Bacteroidota</taxon>
        <taxon>Flavobacteriia</taxon>
        <taxon>Flavobacteriales</taxon>
        <taxon>Flavobacteriaceae</taxon>
        <taxon>Galbibacter</taxon>
    </lineage>
</organism>